<dbReference type="AlphaFoldDB" id="A0A1W1V0R0"/>
<dbReference type="Proteomes" id="UP000192368">
    <property type="component" value="Unassembled WGS sequence"/>
</dbReference>
<dbReference type="RefSeq" id="WP_084230610.1">
    <property type="nucleotide sequence ID" value="NZ_FWWR01000009.1"/>
</dbReference>
<proteinExistence type="predicted"/>
<keyword evidence="2" id="KW-1185">Reference proteome</keyword>
<organism evidence="1 2">
    <name type="scientific">Peptoniphilus asaccharolyticus DSM 20463</name>
    <dbReference type="NCBI Taxonomy" id="573058"/>
    <lineage>
        <taxon>Bacteria</taxon>
        <taxon>Bacillati</taxon>
        <taxon>Bacillota</taxon>
        <taxon>Tissierellia</taxon>
        <taxon>Tissierellales</taxon>
        <taxon>Peptoniphilaceae</taxon>
        <taxon>Peptoniphilus</taxon>
    </lineage>
</organism>
<evidence type="ECO:0000313" key="2">
    <source>
        <dbReference type="Proteomes" id="UP000192368"/>
    </source>
</evidence>
<evidence type="ECO:0000313" key="1">
    <source>
        <dbReference type="EMBL" id="SMB86935.1"/>
    </source>
</evidence>
<accession>A0A1W1V0R0</accession>
<dbReference type="EMBL" id="FWWR01000009">
    <property type="protein sequence ID" value="SMB86935.1"/>
    <property type="molecule type" value="Genomic_DNA"/>
</dbReference>
<gene>
    <name evidence="1" type="ORF">SAMN00017477_0987</name>
</gene>
<sequence>MKKHIKKTIFIIAFLLVLLGIAIFISLSKFNVENPFSVVTGLYKITFTDTEYVKIQEYPKVIIAKPNNANDLLNKYMEGEGYYEKDRLGAIIEFTQAESVNYVEFSVNKYYSLWKWNE</sequence>
<protein>
    <submittedName>
        <fullName evidence="1">Uncharacterized protein</fullName>
    </submittedName>
</protein>
<name>A0A1W1V0R0_PEPAS</name>
<reference evidence="2" key="1">
    <citation type="submission" date="2017-04" db="EMBL/GenBank/DDBJ databases">
        <authorList>
            <person name="Varghese N."/>
            <person name="Submissions S."/>
        </authorList>
    </citation>
    <scope>NUCLEOTIDE SEQUENCE [LARGE SCALE GENOMIC DNA]</scope>
    <source>
        <strain evidence="2">DSM 20463</strain>
    </source>
</reference>
<dbReference type="OrthoDB" id="3035025at2"/>